<dbReference type="Pfam" id="PF14200">
    <property type="entry name" value="RicinB_lectin_2"/>
    <property type="match status" value="1"/>
</dbReference>
<gene>
    <name evidence="2" type="ORF">KHLLAP_LOCUS3393</name>
</gene>
<keyword evidence="3" id="KW-1185">Reference proteome</keyword>
<evidence type="ECO:0000313" key="2">
    <source>
        <dbReference type="EMBL" id="CAJ2502925.1"/>
    </source>
</evidence>
<dbReference type="EMBL" id="CAUWAG010000004">
    <property type="protein sequence ID" value="CAJ2502925.1"/>
    <property type="molecule type" value="Genomic_DNA"/>
</dbReference>
<dbReference type="InterPro" id="IPR035992">
    <property type="entry name" value="Ricin_B-like_lectins"/>
</dbReference>
<dbReference type="SUPFAM" id="SSF50370">
    <property type="entry name" value="Ricin B-like lectins"/>
    <property type="match status" value="1"/>
</dbReference>
<evidence type="ECO:0000313" key="3">
    <source>
        <dbReference type="Proteomes" id="UP001295740"/>
    </source>
</evidence>
<reference evidence="2" key="1">
    <citation type="submission" date="2023-10" db="EMBL/GenBank/DDBJ databases">
        <authorList>
            <person name="Hackl T."/>
        </authorList>
    </citation>
    <scope>NUCLEOTIDE SEQUENCE</scope>
</reference>
<sequence>MGFTGPGVYEIVPYQAPTLSANSWEGLMSSGAVVKTYTRDRTNPSTNTLWQLALVDGPWVEPVYLIINVRTGYFLTATADNTITSTPQVSPSDPSCQWIMKSAPTNGYDTFTINSKIASRGQLNVKGSSTSSGADILSWPIENGDNSKWYLDPR</sequence>
<dbReference type="AlphaFoldDB" id="A0AAI8VDJ8"/>
<protein>
    <submittedName>
        <fullName evidence="2">Uu.00g103190.m01.CDS01</fullName>
    </submittedName>
</protein>
<comment type="caution">
    <text evidence="2">The sequence shown here is derived from an EMBL/GenBank/DDBJ whole genome shotgun (WGS) entry which is preliminary data.</text>
</comment>
<dbReference type="InterPro" id="IPR000772">
    <property type="entry name" value="Ricin_B_lectin"/>
</dbReference>
<proteinExistence type="predicted"/>
<accession>A0AAI8VDJ8</accession>
<organism evidence="2 3">
    <name type="scientific">Anthostomella pinea</name>
    <dbReference type="NCBI Taxonomy" id="933095"/>
    <lineage>
        <taxon>Eukaryota</taxon>
        <taxon>Fungi</taxon>
        <taxon>Dikarya</taxon>
        <taxon>Ascomycota</taxon>
        <taxon>Pezizomycotina</taxon>
        <taxon>Sordariomycetes</taxon>
        <taxon>Xylariomycetidae</taxon>
        <taxon>Xylariales</taxon>
        <taxon>Xylariaceae</taxon>
        <taxon>Anthostomella</taxon>
    </lineage>
</organism>
<dbReference type="Proteomes" id="UP001295740">
    <property type="component" value="Unassembled WGS sequence"/>
</dbReference>
<evidence type="ECO:0000259" key="1">
    <source>
        <dbReference type="Pfam" id="PF14200"/>
    </source>
</evidence>
<dbReference type="Gene3D" id="2.80.10.50">
    <property type="match status" value="1"/>
</dbReference>
<name>A0AAI8VDJ8_9PEZI</name>
<feature type="domain" description="Ricin B lectin" evidence="1">
    <location>
        <begin position="47"/>
        <end position="139"/>
    </location>
</feature>